<sequence length="71" mass="8019">MKASSAIVMTIFYKSLVALFLQCKAASKLFLNCLNILIVLKEGIQESQIENCDTRIDFKEAVYVSRFPEAL</sequence>
<reference evidence="2 3" key="1">
    <citation type="submission" date="2019-06" db="EMBL/GenBank/DDBJ databases">
        <title>Genome Sequence of the Brown Rot Fungal Pathogen Monilinia laxa.</title>
        <authorList>
            <person name="De Miccolis Angelini R.M."/>
            <person name="Landi L."/>
            <person name="Abate D."/>
            <person name="Pollastro S."/>
            <person name="Romanazzi G."/>
            <person name="Faretra F."/>
        </authorList>
    </citation>
    <scope>NUCLEOTIDE SEQUENCE [LARGE SCALE GENOMIC DNA]</scope>
    <source>
        <strain evidence="2 3">Mlax316</strain>
    </source>
</reference>
<dbReference type="Proteomes" id="UP000326757">
    <property type="component" value="Unassembled WGS sequence"/>
</dbReference>
<keyword evidence="1" id="KW-0732">Signal</keyword>
<proteinExistence type="predicted"/>
<name>A0A5N6KMN3_MONLA</name>
<comment type="caution">
    <text evidence="2">The sequence shown here is derived from an EMBL/GenBank/DDBJ whole genome shotgun (WGS) entry which is preliminary data.</text>
</comment>
<evidence type="ECO:0000256" key="1">
    <source>
        <dbReference type="SAM" id="SignalP"/>
    </source>
</evidence>
<gene>
    <name evidence="2" type="ORF">EYC80_004274</name>
</gene>
<dbReference type="AlphaFoldDB" id="A0A5N6KMN3"/>
<evidence type="ECO:0000313" key="2">
    <source>
        <dbReference type="EMBL" id="KAB8304958.1"/>
    </source>
</evidence>
<feature type="signal peptide" evidence="1">
    <location>
        <begin position="1"/>
        <end position="18"/>
    </location>
</feature>
<keyword evidence="3" id="KW-1185">Reference proteome</keyword>
<dbReference type="EMBL" id="VIGI01000001">
    <property type="protein sequence ID" value="KAB8304958.1"/>
    <property type="molecule type" value="Genomic_DNA"/>
</dbReference>
<organism evidence="2 3">
    <name type="scientific">Monilinia laxa</name>
    <name type="common">Brown rot fungus</name>
    <name type="synonym">Sclerotinia laxa</name>
    <dbReference type="NCBI Taxonomy" id="61186"/>
    <lineage>
        <taxon>Eukaryota</taxon>
        <taxon>Fungi</taxon>
        <taxon>Dikarya</taxon>
        <taxon>Ascomycota</taxon>
        <taxon>Pezizomycotina</taxon>
        <taxon>Leotiomycetes</taxon>
        <taxon>Helotiales</taxon>
        <taxon>Sclerotiniaceae</taxon>
        <taxon>Monilinia</taxon>
    </lineage>
</organism>
<feature type="chain" id="PRO_5025044697" evidence="1">
    <location>
        <begin position="19"/>
        <end position="71"/>
    </location>
</feature>
<protein>
    <submittedName>
        <fullName evidence="2">Uncharacterized protein</fullName>
    </submittedName>
</protein>
<evidence type="ECO:0000313" key="3">
    <source>
        <dbReference type="Proteomes" id="UP000326757"/>
    </source>
</evidence>
<accession>A0A5N6KMN3</accession>